<evidence type="ECO:0000256" key="1">
    <source>
        <dbReference type="SAM" id="MobiDB-lite"/>
    </source>
</evidence>
<dbReference type="AlphaFoldDB" id="K0T158"/>
<keyword evidence="3" id="KW-1185">Reference proteome</keyword>
<reference evidence="2 3" key="1">
    <citation type="journal article" date="2012" name="Genome Biol.">
        <title>Genome and low-iron response of an oceanic diatom adapted to chronic iron limitation.</title>
        <authorList>
            <person name="Lommer M."/>
            <person name="Specht M."/>
            <person name="Roy A.S."/>
            <person name="Kraemer L."/>
            <person name="Andreson R."/>
            <person name="Gutowska M.A."/>
            <person name="Wolf J."/>
            <person name="Bergner S.V."/>
            <person name="Schilhabel M.B."/>
            <person name="Klostermeier U.C."/>
            <person name="Beiko R.G."/>
            <person name="Rosenstiel P."/>
            <person name="Hippler M."/>
            <person name="Laroche J."/>
        </authorList>
    </citation>
    <scope>NUCLEOTIDE SEQUENCE [LARGE SCALE GENOMIC DNA]</scope>
    <source>
        <strain evidence="2 3">CCMP1005</strain>
    </source>
</reference>
<comment type="caution">
    <text evidence="2">The sequence shown here is derived from an EMBL/GenBank/DDBJ whole genome shotgun (WGS) entry which is preliminary data.</text>
</comment>
<organism evidence="2 3">
    <name type="scientific">Thalassiosira oceanica</name>
    <name type="common">Marine diatom</name>
    <dbReference type="NCBI Taxonomy" id="159749"/>
    <lineage>
        <taxon>Eukaryota</taxon>
        <taxon>Sar</taxon>
        <taxon>Stramenopiles</taxon>
        <taxon>Ochrophyta</taxon>
        <taxon>Bacillariophyta</taxon>
        <taxon>Coscinodiscophyceae</taxon>
        <taxon>Thalassiosirophycidae</taxon>
        <taxon>Thalassiosirales</taxon>
        <taxon>Thalassiosiraceae</taxon>
        <taxon>Thalassiosira</taxon>
    </lineage>
</organism>
<proteinExistence type="predicted"/>
<feature type="region of interest" description="Disordered" evidence="1">
    <location>
        <begin position="1"/>
        <end position="90"/>
    </location>
</feature>
<feature type="non-terminal residue" evidence="2">
    <location>
        <position position="141"/>
    </location>
</feature>
<feature type="compositionally biased region" description="Low complexity" evidence="1">
    <location>
        <begin position="1"/>
        <end position="14"/>
    </location>
</feature>
<dbReference type="Proteomes" id="UP000266841">
    <property type="component" value="Unassembled WGS sequence"/>
</dbReference>
<gene>
    <name evidence="2" type="ORF">THAOC_07674</name>
</gene>
<evidence type="ECO:0000313" key="2">
    <source>
        <dbReference type="EMBL" id="EJK70929.1"/>
    </source>
</evidence>
<feature type="region of interest" description="Disordered" evidence="1">
    <location>
        <begin position="110"/>
        <end position="141"/>
    </location>
</feature>
<sequence length="141" mass="14761">MSAAAAAESAPASPGKGGGGAAGTRRWCGERRAKTSQSSRRGSQEAPFRPILTAVEVPPRHDEVTASQDRSGNVMQSRADGFQQRRFSRPKGVMDATINSLKRAEKILQHGEGSQRDAGATGAEGGGSTFLHTSGAYGLHR</sequence>
<feature type="compositionally biased region" description="Polar residues" evidence="1">
    <location>
        <begin position="65"/>
        <end position="76"/>
    </location>
</feature>
<dbReference type="EMBL" id="AGNL01007863">
    <property type="protein sequence ID" value="EJK70929.1"/>
    <property type="molecule type" value="Genomic_DNA"/>
</dbReference>
<name>K0T158_THAOC</name>
<accession>K0T158</accession>
<evidence type="ECO:0000313" key="3">
    <source>
        <dbReference type="Proteomes" id="UP000266841"/>
    </source>
</evidence>
<protein>
    <submittedName>
        <fullName evidence="2">Uncharacterized protein</fullName>
    </submittedName>
</protein>